<evidence type="ECO:0000313" key="2">
    <source>
        <dbReference type="Proteomes" id="UP000282613"/>
    </source>
</evidence>
<dbReference type="Proteomes" id="UP000282613">
    <property type="component" value="Unassembled WGS sequence"/>
</dbReference>
<proteinExistence type="predicted"/>
<dbReference type="AlphaFoldDB" id="A0A3P6QN49"/>
<organism evidence="1 2">
    <name type="scientific">Taenia asiatica</name>
    <name type="common">Asian tapeworm</name>
    <dbReference type="NCBI Taxonomy" id="60517"/>
    <lineage>
        <taxon>Eukaryota</taxon>
        <taxon>Metazoa</taxon>
        <taxon>Spiralia</taxon>
        <taxon>Lophotrochozoa</taxon>
        <taxon>Platyhelminthes</taxon>
        <taxon>Cestoda</taxon>
        <taxon>Eucestoda</taxon>
        <taxon>Cyclophyllidea</taxon>
        <taxon>Taeniidae</taxon>
        <taxon>Taenia</taxon>
    </lineage>
</organism>
<reference evidence="1 2" key="1">
    <citation type="submission" date="2018-11" db="EMBL/GenBank/DDBJ databases">
        <authorList>
            <consortium name="Pathogen Informatics"/>
        </authorList>
    </citation>
    <scope>NUCLEOTIDE SEQUENCE [LARGE SCALE GENOMIC DNA]</scope>
</reference>
<name>A0A3P6QN49_TAEAS</name>
<keyword evidence="2" id="KW-1185">Reference proteome</keyword>
<dbReference type="EMBL" id="UYRS01019962">
    <property type="protein sequence ID" value="VDK47347.1"/>
    <property type="molecule type" value="Genomic_DNA"/>
</dbReference>
<evidence type="ECO:0000313" key="1">
    <source>
        <dbReference type="EMBL" id="VDK47347.1"/>
    </source>
</evidence>
<accession>A0A3P6QN49</accession>
<sequence>MERMLIPTKVVQQMVDLGRWMNSVTLLLALLAILLLLPTPWTSSAFTSVLSAWTLHHLRICSVNVVASSVSVAAPNSPLAPLAADISVGWVIPSVWKTSLLPPYKDS</sequence>
<protein>
    <submittedName>
        <fullName evidence="1">Uncharacterized protein</fullName>
    </submittedName>
</protein>
<gene>
    <name evidence="1" type="ORF">TASK_LOCUS10008</name>
</gene>